<reference evidence="6 7" key="1">
    <citation type="submission" date="2012-09" db="EMBL/GenBank/DDBJ databases">
        <title>Genome Sequence of alkane-degrading Bacterium Alcanivorax sp. 19-m-6.</title>
        <authorList>
            <person name="Lai Q."/>
            <person name="Shao Z."/>
        </authorList>
    </citation>
    <scope>NUCLEOTIDE SEQUENCE [LARGE SCALE GENOMIC DNA]</scope>
    <source>
        <strain evidence="6 7">19-m-6</strain>
    </source>
</reference>
<comment type="caution">
    <text evidence="6">The sequence shown here is derived from an EMBL/GenBank/DDBJ whole genome shotgun (WGS) entry which is preliminary data.</text>
</comment>
<dbReference type="PANTHER" id="PTHR36918:SF1">
    <property type="entry name" value="PROTEIN-EXPORT PROTEIN SECB"/>
    <property type="match status" value="1"/>
</dbReference>
<name>A0A095SJ27_9GAMM</name>
<dbReference type="Gene3D" id="3.10.420.10">
    <property type="entry name" value="SecB-like"/>
    <property type="match status" value="1"/>
</dbReference>
<keyword evidence="5" id="KW-0143">Chaperone</keyword>
<dbReference type="NCBIfam" id="TIGR00809">
    <property type="entry name" value="secB"/>
    <property type="match status" value="1"/>
</dbReference>
<dbReference type="PANTHER" id="PTHR36918">
    <property type="match status" value="1"/>
</dbReference>
<comment type="subcellular location">
    <subcellularLocation>
        <location evidence="5">Cytoplasm</location>
    </subcellularLocation>
</comment>
<dbReference type="PATRIC" id="fig|1177154.3.peg.2458"/>
<dbReference type="GO" id="GO:0006457">
    <property type="term" value="P:protein folding"/>
    <property type="evidence" value="ECO:0007669"/>
    <property type="project" value="UniProtKB-UniRule"/>
</dbReference>
<dbReference type="GO" id="GO:0015031">
    <property type="term" value="P:protein transport"/>
    <property type="evidence" value="ECO:0007669"/>
    <property type="project" value="UniProtKB-UniRule"/>
</dbReference>
<protein>
    <recommendedName>
        <fullName evidence="5">Protein-export protein SecB</fullName>
    </recommendedName>
</protein>
<comment type="function">
    <text evidence="5">One of the proteins required for the normal export of preproteins out of the cell cytoplasm. It is a molecular chaperone that binds to a subset of precursor proteins, maintaining them in a translocation-competent state. It also specifically binds to its receptor SecA.</text>
</comment>
<dbReference type="RefSeq" id="WP_035233327.1">
    <property type="nucleotide sequence ID" value="NZ_ARXV01000009.1"/>
</dbReference>
<dbReference type="NCBIfam" id="NF004392">
    <property type="entry name" value="PRK05751.1-3"/>
    <property type="match status" value="1"/>
</dbReference>
<organism evidence="6 7">
    <name type="scientific">Alcanivorax nanhaiticus</name>
    <dbReference type="NCBI Taxonomy" id="1177154"/>
    <lineage>
        <taxon>Bacteria</taxon>
        <taxon>Pseudomonadati</taxon>
        <taxon>Pseudomonadota</taxon>
        <taxon>Gammaproteobacteria</taxon>
        <taxon>Oceanospirillales</taxon>
        <taxon>Alcanivoracaceae</taxon>
        <taxon>Alcanivorax</taxon>
    </lineage>
</organism>
<dbReference type="eggNOG" id="COG1952">
    <property type="taxonomic scope" value="Bacteria"/>
</dbReference>
<dbReference type="SUPFAM" id="SSF54611">
    <property type="entry name" value="SecB-like"/>
    <property type="match status" value="1"/>
</dbReference>
<keyword evidence="3 5" id="KW-0653">Protein transport</keyword>
<dbReference type="GO" id="GO:0051082">
    <property type="term" value="F:unfolded protein binding"/>
    <property type="evidence" value="ECO:0007669"/>
    <property type="project" value="InterPro"/>
</dbReference>
<dbReference type="EMBL" id="ARXV01000009">
    <property type="protein sequence ID" value="KGD64369.1"/>
    <property type="molecule type" value="Genomic_DNA"/>
</dbReference>
<dbReference type="Proteomes" id="UP000029444">
    <property type="component" value="Unassembled WGS sequence"/>
</dbReference>
<comment type="similarity">
    <text evidence="1 5">Belongs to the SecB family.</text>
</comment>
<accession>A0A095SJ27</accession>
<dbReference type="STRING" id="1177154.Y5S_02424"/>
<sequence>MADEQQQVFQLQRVYLKDASFECPGAPEVFLQEWKPKVNIQINTAARRIGESSEYEVELTVTVTAKDEAEEKTFYLAEVKQAGIFTVKGIEGEELAQLLGAYCPNLLFPYVREVVSDLVAKGSFPQLLLQPINFDALYQQQRQQQAQAQAEAKGETVQ</sequence>
<dbReference type="AlphaFoldDB" id="A0A095SJ27"/>
<dbReference type="InterPro" id="IPR035958">
    <property type="entry name" value="SecB-like_sf"/>
</dbReference>
<dbReference type="NCBIfam" id="NF004393">
    <property type="entry name" value="PRK05751.1-4"/>
    <property type="match status" value="1"/>
</dbReference>
<dbReference type="InterPro" id="IPR003708">
    <property type="entry name" value="SecB"/>
</dbReference>
<keyword evidence="2 5" id="KW-0813">Transport</keyword>
<dbReference type="Pfam" id="PF02556">
    <property type="entry name" value="SecB"/>
    <property type="match status" value="1"/>
</dbReference>
<dbReference type="GO" id="GO:0051262">
    <property type="term" value="P:protein tetramerization"/>
    <property type="evidence" value="ECO:0007669"/>
    <property type="project" value="InterPro"/>
</dbReference>
<dbReference type="HAMAP" id="MF_00821">
    <property type="entry name" value="SecB"/>
    <property type="match status" value="1"/>
</dbReference>
<dbReference type="GO" id="GO:0005737">
    <property type="term" value="C:cytoplasm"/>
    <property type="evidence" value="ECO:0007669"/>
    <property type="project" value="UniProtKB-SubCell"/>
</dbReference>
<dbReference type="OrthoDB" id="9795145at2"/>
<gene>
    <name evidence="5" type="primary">secB</name>
    <name evidence="6" type="ORF">Y5S_02424</name>
</gene>
<comment type="subunit">
    <text evidence="5">Homotetramer, a dimer of dimers. One homotetramer interacts with 1 SecA dimer.</text>
</comment>
<evidence type="ECO:0000256" key="2">
    <source>
        <dbReference type="ARBA" id="ARBA00022448"/>
    </source>
</evidence>
<evidence type="ECO:0000313" key="7">
    <source>
        <dbReference type="Proteomes" id="UP000029444"/>
    </source>
</evidence>
<evidence type="ECO:0000256" key="5">
    <source>
        <dbReference type="HAMAP-Rule" id="MF_00821"/>
    </source>
</evidence>
<evidence type="ECO:0000313" key="6">
    <source>
        <dbReference type="EMBL" id="KGD64369.1"/>
    </source>
</evidence>
<dbReference type="PRINTS" id="PR01594">
    <property type="entry name" value="SECBCHAPRONE"/>
</dbReference>
<keyword evidence="4 5" id="KW-0811">Translocation</keyword>
<evidence type="ECO:0000256" key="3">
    <source>
        <dbReference type="ARBA" id="ARBA00022927"/>
    </source>
</evidence>
<keyword evidence="5" id="KW-0963">Cytoplasm</keyword>
<evidence type="ECO:0000256" key="4">
    <source>
        <dbReference type="ARBA" id="ARBA00023010"/>
    </source>
</evidence>
<keyword evidence="7" id="KW-1185">Reference proteome</keyword>
<proteinExistence type="inferred from homology"/>
<evidence type="ECO:0000256" key="1">
    <source>
        <dbReference type="ARBA" id="ARBA00009990"/>
    </source>
</evidence>